<gene>
    <name evidence="3" type="ORF">PRZ01_18200</name>
</gene>
<keyword evidence="2" id="KW-0812">Transmembrane</keyword>
<keyword evidence="4" id="KW-1185">Reference proteome</keyword>
<feature type="region of interest" description="Disordered" evidence="1">
    <location>
        <begin position="1"/>
        <end position="45"/>
    </location>
</feature>
<protein>
    <submittedName>
        <fullName evidence="3">Uncharacterized protein</fullName>
    </submittedName>
</protein>
<dbReference type="RefSeq" id="WP_273598266.1">
    <property type="nucleotide sequence ID" value="NZ_JAQQXS010000021.1"/>
</dbReference>
<keyword evidence="2" id="KW-1133">Transmembrane helix</keyword>
<comment type="caution">
    <text evidence="3">The sequence shown here is derived from an EMBL/GenBank/DDBJ whole genome shotgun (WGS) entry which is preliminary data.</text>
</comment>
<evidence type="ECO:0000256" key="2">
    <source>
        <dbReference type="SAM" id="Phobius"/>
    </source>
</evidence>
<feature type="transmembrane region" description="Helical" evidence="2">
    <location>
        <begin position="76"/>
        <end position="97"/>
    </location>
</feature>
<name>A0ABT5KW03_9BURK</name>
<feature type="compositionally biased region" description="Polar residues" evidence="1">
    <location>
        <begin position="1"/>
        <end position="14"/>
    </location>
</feature>
<accession>A0ABT5KW03</accession>
<dbReference type="EMBL" id="JAQQXS010000021">
    <property type="protein sequence ID" value="MDC8787127.1"/>
    <property type="molecule type" value="Genomic_DNA"/>
</dbReference>
<evidence type="ECO:0000256" key="1">
    <source>
        <dbReference type="SAM" id="MobiDB-lite"/>
    </source>
</evidence>
<evidence type="ECO:0000313" key="3">
    <source>
        <dbReference type="EMBL" id="MDC8787127.1"/>
    </source>
</evidence>
<evidence type="ECO:0000313" key="4">
    <source>
        <dbReference type="Proteomes" id="UP001219862"/>
    </source>
</evidence>
<dbReference type="Proteomes" id="UP001219862">
    <property type="component" value="Unassembled WGS sequence"/>
</dbReference>
<reference evidence="3 4" key="1">
    <citation type="submission" date="2022-10" db="EMBL/GenBank/DDBJ databases">
        <title>paucibacter sp. hw8 Genome sequencing.</title>
        <authorList>
            <person name="Park S."/>
        </authorList>
    </citation>
    <scope>NUCLEOTIDE SEQUENCE [LARGE SCALE GENOMIC DNA]</scope>
    <source>
        <strain evidence="4">hw8</strain>
    </source>
</reference>
<keyword evidence="2" id="KW-0472">Membrane</keyword>
<sequence length="326" mass="34867">MNDHNNAPSGTSTDVPPPLPSKLPGASASAPSHNERPPAPFKSVATRPNEPLPIGIKGWCWGGFLLNWVWAIRFRVWWGLLALVPFVGLAVPIWLGIKGRELAWRRGEWTSVQAFNDAQRKWSIGGAVVTALACLAYGGSFAYERWQAHQAEVAASGPGMTPEQMAKIISAPVDLKKLGVATSVDLSIFEGAQAGTVLKDAYWGPKIAAITPAAGRQCVDQTLPELPPLRLKSERFVVSVAHGSHAENWVAGLLQLGADGQVELALVCDFASDHILFMRSLDVSAAVSPGVKSWLQEQGSPDTKVTVFDGKQSHETTVGALLSTPN</sequence>
<organism evidence="3 4">
    <name type="scientific">Roseateles koreensis</name>
    <dbReference type="NCBI Taxonomy" id="2987526"/>
    <lineage>
        <taxon>Bacteria</taxon>
        <taxon>Pseudomonadati</taxon>
        <taxon>Pseudomonadota</taxon>
        <taxon>Betaproteobacteria</taxon>
        <taxon>Burkholderiales</taxon>
        <taxon>Sphaerotilaceae</taxon>
        <taxon>Roseateles</taxon>
    </lineage>
</organism>
<proteinExistence type="predicted"/>